<dbReference type="EMBL" id="JAVRRD010000017">
    <property type="protein sequence ID" value="KAK5050428.1"/>
    <property type="molecule type" value="Genomic_DNA"/>
</dbReference>
<dbReference type="AlphaFoldDB" id="A0AAV9NA08"/>
<comment type="caution">
    <text evidence="2">The sequence shown here is derived from an EMBL/GenBank/DDBJ whole genome shotgun (WGS) entry which is preliminary data.</text>
</comment>
<sequence>MTSPPGTSTKMDQTLYKLTFTTPPAHTTSILAALHATTAGTWPNPPSACPSTSPPTPPKYTHTAFITRGTGQFRPSAHATPHIGTPGAVEFVDEDRVEMVVVGRDVLRHAVKALRDAHPYEVVAFFVVRCLGEDEF</sequence>
<organism evidence="2 3">
    <name type="scientific">Exophiala bonariae</name>
    <dbReference type="NCBI Taxonomy" id="1690606"/>
    <lineage>
        <taxon>Eukaryota</taxon>
        <taxon>Fungi</taxon>
        <taxon>Dikarya</taxon>
        <taxon>Ascomycota</taxon>
        <taxon>Pezizomycotina</taxon>
        <taxon>Eurotiomycetes</taxon>
        <taxon>Chaetothyriomycetidae</taxon>
        <taxon>Chaetothyriales</taxon>
        <taxon>Herpotrichiellaceae</taxon>
        <taxon>Exophiala</taxon>
    </lineage>
</organism>
<name>A0AAV9NA08_9EURO</name>
<evidence type="ECO:0000256" key="1">
    <source>
        <dbReference type="ARBA" id="ARBA00020998"/>
    </source>
</evidence>
<dbReference type="SUPFAM" id="SSF102705">
    <property type="entry name" value="NIF3 (NGG1p interacting factor 3)-like"/>
    <property type="match status" value="1"/>
</dbReference>
<gene>
    <name evidence="2" type="ORF">LTR84_003709</name>
</gene>
<dbReference type="InterPro" id="IPR015867">
    <property type="entry name" value="N-reg_PII/ATP_PRibTrfase_C"/>
</dbReference>
<dbReference type="Gene3D" id="3.30.70.120">
    <property type="match status" value="1"/>
</dbReference>
<keyword evidence="3" id="KW-1185">Reference proteome</keyword>
<dbReference type="PANTHER" id="PTHR41774">
    <property type="match status" value="1"/>
</dbReference>
<dbReference type="GeneID" id="89971892"/>
<protein>
    <recommendedName>
        <fullName evidence="1">ATP phosphoribosyltransferase</fullName>
    </recommendedName>
</protein>
<dbReference type="PANTHER" id="PTHR41774:SF1">
    <property type="entry name" value="NGG1P INTERACTING FACTOR NIF3"/>
    <property type="match status" value="1"/>
</dbReference>
<dbReference type="Proteomes" id="UP001358417">
    <property type="component" value="Unassembled WGS sequence"/>
</dbReference>
<dbReference type="RefSeq" id="XP_064705014.1">
    <property type="nucleotide sequence ID" value="XM_064847293.1"/>
</dbReference>
<evidence type="ECO:0000313" key="2">
    <source>
        <dbReference type="EMBL" id="KAK5050428.1"/>
    </source>
</evidence>
<evidence type="ECO:0000313" key="3">
    <source>
        <dbReference type="Proteomes" id="UP001358417"/>
    </source>
</evidence>
<reference evidence="2 3" key="1">
    <citation type="submission" date="2023-08" db="EMBL/GenBank/DDBJ databases">
        <title>Black Yeasts Isolated from many extreme environments.</title>
        <authorList>
            <person name="Coleine C."/>
            <person name="Stajich J.E."/>
            <person name="Selbmann L."/>
        </authorList>
    </citation>
    <scope>NUCLEOTIDE SEQUENCE [LARGE SCALE GENOMIC DNA]</scope>
    <source>
        <strain evidence="2 3">CCFEE 5792</strain>
    </source>
</reference>
<accession>A0AAV9NA08</accession>
<proteinExistence type="predicted"/>
<dbReference type="InterPro" id="IPR036069">
    <property type="entry name" value="DUF34/NIF3_sf"/>
</dbReference>